<feature type="transmembrane region" description="Helical" evidence="2">
    <location>
        <begin position="67"/>
        <end position="87"/>
    </location>
</feature>
<keyword evidence="2" id="KW-0472">Membrane</keyword>
<comment type="caution">
    <text evidence="3">The sequence shown here is derived from an EMBL/GenBank/DDBJ whole genome shotgun (WGS) entry which is preliminary data.</text>
</comment>
<evidence type="ECO:0000313" key="3">
    <source>
        <dbReference type="EMBL" id="GLY82846.1"/>
    </source>
</evidence>
<organism evidence="3 4">
    <name type="scientific">Actinoallomurus iriomotensis</name>
    <dbReference type="NCBI Taxonomy" id="478107"/>
    <lineage>
        <taxon>Bacteria</taxon>
        <taxon>Bacillati</taxon>
        <taxon>Actinomycetota</taxon>
        <taxon>Actinomycetes</taxon>
        <taxon>Streptosporangiales</taxon>
        <taxon>Thermomonosporaceae</taxon>
        <taxon>Actinoallomurus</taxon>
    </lineage>
</organism>
<gene>
    <name evidence="3" type="ORF">Airi02_007760</name>
</gene>
<name>A0A9W6RW11_9ACTN</name>
<sequence length="89" mass="9840">MNRAFAGQKDLARLRMGHVPPSVRMSTDVSTMKLDTGEHRRVTARGPARVRPRPASRPARRRRSRQLIIGLALVILAGFLLGLGVPIHP</sequence>
<evidence type="ECO:0000256" key="1">
    <source>
        <dbReference type="SAM" id="MobiDB-lite"/>
    </source>
</evidence>
<dbReference type="EMBL" id="BSTK01000001">
    <property type="protein sequence ID" value="GLY82846.1"/>
    <property type="molecule type" value="Genomic_DNA"/>
</dbReference>
<reference evidence="3" key="1">
    <citation type="submission" date="2023-03" db="EMBL/GenBank/DDBJ databases">
        <title>Actinoallomurus iriomotensis NBRC 103684.</title>
        <authorList>
            <person name="Ichikawa N."/>
            <person name="Sato H."/>
            <person name="Tonouchi N."/>
        </authorList>
    </citation>
    <scope>NUCLEOTIDE SEQUENCE</scope>
    <source>
        <strain evidence="3">NBRC 103684</strain>
    </source>
</reference>
<feature type="compositionally biased region" description="Basic residues" evidence="1">
    <location>
        <begin position="48"/>
        <end position="62"/>
    </location>
</feature>
<protein>
    <submittedName>
        <fullName evidence="3">Uncharacterized protein</fullName>
    </submittedName>
</protein>
<accession>A0A9W6RW11</accession>
<feature type="region of interest" description="Disordered" evidence="1">
    <location>
        <begin position="21"/>
        <end position="62"/>
    </location>
</feature>
<evidence type="ECO:0000256" key="2">
    <source>
        <dbReference type="SAM" id="Phobius"/>
    </source>
</evidence>
<keyword evidence="2" id="KW-1133">Transmembrane helix</keyword>
<dbReference type="AlphaFoldDB" id="A0A9W6RW11"/>
<keyword evidence="2" id="KW-0812">Transmembrane</keyword>
<dbReference type="Proteomes" id="UP001165074">
    <property type="component" value="Unassembled WGS sequence"/>
</dbReference>
<evidence type="ECO:0000313" key="4">
    <source>
        <dbReference type="Proteomes" id="UP001165074"/>
    </source>
</evidence>
<keyword evidence="4" id="KW-1185">Reference proteome</keyword>
<proteinExistence type="predicted"/>